<evidence type="ECO:0000256" key="1">
    <source>
        <dbReference type="SAM" id="MobiDB-lite"/>
    </source>
</evidence>
<feature type="region of interest" description="Disordered" evidence="1">
    <location>
        <begin position="712"/>
        <end position="732"/>
    </location>
</feature>
<organism evidence="2 3">
    <name type="scientific">Tritrichomonas musculus</name>
    <dbReference type="NCBI Taxonomy" id="1915356"/>
    <lineage>
        <taxon>Eukaryota</taxon>
        <taxon>Metamonada</taxon>
        <taxon>Parabasalia</taxon>
        <taxon>Tritrichomonadida</taxon>
        <taxon>Tritrichomonadidae</taxon>
        <taxon>Tritrichomonas</taxon>
    </lineage>
</organism>
<dbReference type="EMBL" id="JAPFFF010000015">
    <property type="protein sequence ID" value="KAK8866579.1"/>
    <property type="molecule type" value="Genomic_DNA"/>
</dbReference>
<keyword evidence="3" id="KW-1185">Reference proteome</keyword>
<evidence type="ECO:0000313" key="2">
    <source>
        <dbReference type="EMBL" id="KAK8866579.1"/>
    </source>
</evidence>
<sequence length="732" mass="82963">MDEELERLKYITIDPNKLRSLQQFCWCPFETAIVATPCEFNKKGKKGLRNGILMFTRGSIYLFKTKKLSKEIKEPILRHLLDARVFTVTPKDILIEYDDYTLQIKAEQTVKIAVPMIYVLRSSTFGLTSLQTMKIIGQGVTLPDVTIPNRPVDALKWRALFLAHFYNIRGMQLYTMDYFEKYEAKKTNLILIGPSLHPGNFAAAFGHAIAWESLIKIVYFQAFAPTKFTMFFDSLVENAVNIKRIVFTDYHNKQRLPEFSGLKISHSSVSHYNFYRILLPVVLNFFEKEKNLPQIQKLSIHKIEEIDADGFNRFADLAETNRTLQDTLRYFEFGRTRIENFPVQRFTTMINSFDKLECFTASFLNIDLTYMMKAICDSHIPIRVVHINYMTSNGNFASSTEKIVLPKSLIHLDLSFCNFSSDSLASFFKLLSTSQFDNPIILQLIKLTFDPEFYSKLRNTVDLSSCISNICEFDFSGNNIQTEASVSLFAYLFAQQNLRLVCFNKMECDDPVGFLKNVLTLISNKRLPGIEVSGNFDPVTMTQFISAIPSNDVSFLRHVGFKNAKAGSQGLGALNSLLLAANGIVELLADGFAPEQPALEAFWKTVASHPSIAATDFPQDDLKNLGFASANASINVSSTLPPSLKTILKPIHDDKARVATVAKKDEIALSNLRKGKPVDTTANLFLESSKTRFQFDVDNDFATIELETSKLKISQERDENQNNQNNNTNDDK</sequence>
<feature type="compositionally biased region" description="Low complexity" evidence="1">
    <location>
        <begin position="721"/>
        <end position="732"/>
    </location>
</feature>
<proteinExistence type="predicted"/>
<dbReference type="Proteomes" id="UP001470230">
    <property type="component" value="Unassembled WGS sequence"/>
</dbReference>
<evidence type="ECO:0000313" key="3">
    <source>
        <dbReference type="Proteomes" id="UP001470230"/>
    </source>
</evidence>
<dbReference type="InterPro" id="IPR032675">
    <property type="entry name" value="LRR_dom_sf"/>
</dbReference>
<protein>
    <recommendedName>
        <fullName evidence="4">Leucine Rich Repeat family protein</fullName>
    </recommendedName>
</protein>
<dbReference type="Gene3D" id="3.80.10.10">
    <property type="entry name" value="Ribonuclease Inhibitor"/>
    <property type="match status" value="1"/>
</dbReference>
<accession>A0ABR2INM9</accession>
<name>A0ABR2INM9_9EUKA</name>
<dbReference type="SUPFAM" id="SSF52047">
    <property type="entry name" value="RNI-like"/>
    <property type="match status" value="1"/>
</dbReference>
<evidence type="ECO:0008006" key="4">
    <source>
        <dbReference type="Google" id="ProtNLM"/>
    </source>
</evidence>
<gene>
    <name evidence="2" type="ORF">M9Y10_009543</name>
</gene>
<comment type="caution">
    <text evidence="2">The sequence shown here is derived from an EMBL/GenBank/DDBJ whole genome shotgun (WGS) entry which is preliminary data.</text>
</comment>
<reference evidence="2 3" key="1">
    <citation type="submission" date="2024-04" db="EMBL/GenBank/DDBJ databases">
        <title>Tritrichomonas musculus Genome.</title>
        <authorList>
            <person name="Alves-Ferreira E."/>
            <person name="Grigg M."/>
            <person name="Lorenzi H."/>
            <person name="Galac M."/>
        </authorList>
    </citation>
    <scope>NUCLEOTIDE SEQUENCE [LARGE SCALE GENOMIC DNA]</scope>
    <source>
        <strain evidence="2 3">EAF2021</strain>
    </source>
</reference>